<dbReference type="InterPro" id="IPR003594">
    <property type="entry name" value="HATPase_dom"/>
</dbReference>
<protein>
    <submittedName>
        <fullName evidence="3">Serine/threonine-protein kinase RsbW</fullName>
        <ecNumber evidence="3">2.7.11.1</ecNumber>
    </submittedName>
</protein>
<dbReference type="PANTHER" id="PTHR35526">
    <property type="entry name" value="ANTI-SIGMA-F FACTOR RSBW-RELATED"/>
    <property type="match status" value="1"/>
</dbReference>
<dbReference type="SUPFAM" id="SSF55874">
    <property type="entry name" value="ATPase domain of HSP90 chaperone/DNA topoisomerase II/histidine kinase"/>
    <property type="match status" value="1"/>
</dbReference>
<evidence type="ECO:0000256" key="1">
    <source>
        <dbReference type="ARBA" id="ARBA00022527"/>
    </source>
</evidence>
<dbReference type="EMBL" id="JACHWB010000011">
    <property type="protein sequence ID" value="MBB3021561.1"/>
    <property type="molecule type" value="Genomic_DNA"/>
</dbReference>
<sequence>MVSSISLSIDSDLDKVSLLARAVRALCQDLLSSDDQDAVELSLVEAINNVIKHGYHGERGKDVQVAVGLQADQVVIEVIDHAPPMPAQVLDTASEDRFDFDETDLDGIPEGGMGLALIRMNMDEVEYHSSGSENRLRMVKRVVPLSE</sequence>
<dbReference type="AlphaFoldDB" id="A0A7W4YYW5"/>
<dbReference type="PANTHER" id="PTHR35526:SF3">
    <property type="entry name" value="ANTI-SIGMA-F FACTOR RSBW"/>
    <property type="match status" value="1"/>
</dbReference>
<gene>
    <name evidence="3" type="ORF">FHR70_004662</name>
</gene>
<dbReference type="InterPro" id="IPR036890">
    <property type="entry name" value="HATPase_C_sf"/>
</dbReference>
<feature type="domain" description="Histidine kinase/HSP90-like ATPase" evidence="2">
    <location>
        <begin position="11"/>
        <end position="140"/>
    </location>
</feature>
<keyword evidence="3" id="KW-0418">Kinase</keyword>
<reference evidence="3 4" key="1">
    <citation type="submission" date="2020-08" db="EMBL/GenBank/DDBJ databases">
        <title>The Agave Microbiome: Exploring the role of microbial communities in plant adaptations to desert environments.</title>
        <authorList>
            <person name="Partida-Martinez L.P."/>
        </authorList>
    </citation>
    <scope>NUCLEOTIDE SEQUENCE [LARGE SCALE GENOMIC DNA]</scope>
    <source>
        <strain evidence="3 4">AT3.9</strain>
    </source>
</reference>
<evidence type="ECO:0000313" key="3">
    <source>
        <dbReference type="EMBL" id="MBB3021561.1"/>
    </source>
</evidence>
<comment type="caution">
    <text evidence="3">The sequence shown here is derived from an EMBL/GenBank/DDBJ whole genome shotgun (WGS) entry which is preliminary data.</text>
</comment>
<dbReference type="CDD" id="cd16936">
    <property type="entry name" value="HATPase_RsbW-like"/>
    <property type="match status" value="1"/>
</dbReference>
<keyword evidence="3" id="KW-0808">Transferase</keyword>
<dbReference type="Pfam" id="PF13581">
    <property type="entry name" value="HATPase_c_2"/>
    <property type="match status" value="1"/>
</dbReference>
<keyword evidence="4" id="KW-1185">Reference proteome</keyword>
<dbReference type="GO" id="GO:0004674">
    <property type="term" value="F:protein serine/threonine kinase activity"/>
    <property type="evidence" value="ECO:0007669"/>
    <property type="project" value="UniProtKB-KW"/>
</dbReference>
<evidence type="ECO:0000313" key="4">
    <source>
        <dbReference type="Proteomes" id="UP000532010"/>
    </source>
</evidence>
<accession>A0A7W4YYW5</accession>
<dbReference type="Gene3D" id="3.30.565.10">
    <property type="entry name" value="Histidine kinase-like ATPase, C-terminal domain"/>
    <property type="match status" value="1"/>
</dbReference>
<keyword evidence="1" id="KW-0723">Serine/threonine-protein kinase</keyword>
<name>A0A7W4YYW5_9HYPH</name>
<dbReference type="EC" id="2.7.11.1" evidence="3"/>
<dbReference type="InterPro" id="IPR050267">
    <property type="entry name" value="Anti-sigma-factor_SerPK"/>
</dbReference>
<dbReference type="RefSeq" id="WP_183454515.1">
    <property type="nucleotide sequence ID" value="NZ_JACHWB010000011.1"/>
</dbReference>
<dbReference type="Proteomes" id="UP000532010">
    <property type="component" value="Unassembled WGS sequence"/>
</dbReference>
<evidence type="ECO:0000259" key="2">
    <source>
        <dbReference type="Pfam" id="PF13581"/>
    </source>
</evidence>
<proteinExistence type="predicted"/>
<organism evidence="3 4">
    <name type="scientific">Microvirga lupini</name>
    <dbReference type="NCBI Taxonomy" id="420324"/>
    <lineage>
        <taxon>Bacteria</taxon>
        <taxon>Pseudomonadati</taxon>
        <taxon>Pseudomonadota</taxon>
        <taxon>Alphaproteobacteria</taxon>
        <taxon>Hyphomicrobiales</taxon>
        <taxon>Methylobacteriaceae</taxon>
        <taxon>Microvirga</taxon>
    </lineage>
</organism>